<dbReference type="EMBL" id="MNPV01000004">
    <property type="protein sequence ID" value="ONH44865.1"/>
    <property type="molecule type" value="Genomic_DNA"/>
</dbReference>
<evidence type="ECO:0000259" key="1">
    <source>
        <dbReference type="Pfam" id="PF01609"/>
    </source>
</evidence>
<dbReference type="Proteomes" id="UP000188559">
    <property type="component" value="Unassembled WGS sequence"/>
</dbReference>
<dbReference type="PANTHER" id="PTHR35604">
    <property type="entry name" value="TRANSPOSASE INSH FOR INSERTION SEQUENCE ELEMENT IS5A-RELATED"/>
    <property type="match status" value="1"/>
</dbReference>
<evidence type="ECO:0000313" key="3">
    <source>
        <dbReference type="Proteomes" id="UP000188559"/>
    </source>
</evidence>
<comment type="caution">
    <text evidence="2">The sequence shown here is derived from an EMBL/GenBank/DDBJ whole genome shotgun (WGS) entry which is preliminary data.</text>
</comment>
<accession>A0A1V2JI35</accession>
<reference evidence="2 3" key="1">
    <citation type="submission" date="2016-10" db="EMBL/GenBank/DDBJ databases">
        <title>Pseudomonas lactis sp. nov. and Pseudomonas paralactis sp. nov., isolated from bovine raw milk.</title>
        <authorList>
            <person name="Von Neubeck M."/>
            <person name="Huptas C."/>
            <person name="Glueck C."/>
            <person name="Krewinkel M."/>
            <person name="Stoeckel M."/>
            <person name="Stressler T."/>
            <person name="Fischer L."/>
            <person name="Hinrichs J."/>
            <person name="Scherer S."/>
            <person name="Wenning M."/>
        </authorList>
    </citation>
    <scope>NUCLEOTIDE SEQUENCE [LARGE SCALE GENOMIC DNA]</scope>
    <source>
        <strain evidence="2 3">DSM 18862</strain>
    </source>
</reference>
<protein>
    <recommendedName>
        <fullName evidence="1">Transposase IS4-like domain-containing protein</fullName>
    </recommendedName>
</protein>
<name>A0A1V2JI35_PSEAZ</name>
<feature type="domain" description="Transposase IS4-like" evidence="1">
    <location>
        <begin position="8"/>
        <end position="81"/>
    </location>
</feature>
<dbReference type="PANTHER" id="PTHR35604:SF2">
    <property type="entry name" value="TRANSPOSASE INSH FOR INSERTION SEQUENCE ELEMENT IS5A-RELATED"/>
    <property type="match status" value="1"/>
</dbReference>
<keyword evidence="3" id="KW-1185">Reference proteome</keyword>
<dbReference type="GO" id="GO:0006313">
    <property type="term" value="P:DNA transposition"/>
    <property type="evidence" value="ECO:0007669"/>
    <property type="project" value="InterPro"/>
</dbReference>
<dbReference type="Pfam" id="PF01609">
    <property type="entry name" value="DDE_Tnp_1"/>
    <property type="match status" value="1"/>
</dbReference>
<organism evidence="2 3">
    <name type="scientific">Pseudomonas azotoformans</name>
    <dbReference type="NCBI Taxonomy" id="47878"/>
    <lineage>
        <taxon>Bacteria</taxon>
        <taxon>Pseudomonadati</taxon>
        <taxon>Pseudomonadota</taxon>
        <taxon>Gammaproteobacteria</taxon>
        <taxon>Pseudomonadales</taxon>
        <taxon>Pseudomonadaceae</taxon>
        <taxon>Pseudomonas</taxon>
    </lineage>
</organism>
<sequence>MFYRKLIWQIAARRGTYSKLNKRSLLYKAKRKIEYYKTQTRAKVEHPFRLIKRRFGYVKVRFGGLMKSPAQLTALFALSNLWMARKQLMGMGELRS</sequence>
<dbReference type="InterPro" id="IPR002559">
    <property type="entry name" value="Transposase_11"/>
</dbReference>
<dbReference type="GO" id="GO:0003677">
    <property type="term" value="F:DNA binding"/>
    <property type="evidence" value="ECO:0007669"/>
    <property type="project" value="InterPro"/>
</dbReference>
<evidence type="ECO:0000313" key="2">
    <source>
        <dbReference type="EMBL" id="ONH44865.1"/>
    </source>
</evidence>
<dbReference type="AlphaFoldDB" id="A0A1V2JI35"/>
<dbReference type="GO" id="GO:0004803">
    <property type="term" value="F:transposase activity"/>
    <property type="evidence" value="ECO:0007669"/>
    <property type="project" value="InterPro"/>
</dbReference>
<proteinExistence type="predicted"/>
<gene>
    <name evidence="2" type="ORF">BLL37_16215</name>
</gene>